<dbReference type="GO" id="GO:0019901">
    <property type="term" value="F:protein kinase binding"/>
    <property type="evidence" value="ECO:0007669"/>
    <property type="project" value="InterPro"/>
</dbReference>
<feature type="compositionally biased region" description="Low complexity" evidence="1">
    <location>
        <begin position="107"/>
        <end position="116"/>
    </location>
</feature>
<feature type="region of interest" description="Disordered" evidence="1">
    <location>
        <begin position="331"/>
        <end position="378"/>
    </location>
</feature>
<feature type="region of interest" description="Disordered" evidence="1">
    <location>
        <begin position="392"/>
        <end position="417"/>
    </location>
</feature>
<dbReference type="InterPro" id="IPR036915">
    <property type="entry name" value="Cyclin-like_sf"/>
</dbReference>
<dbReference type="PANTHER" id="PTHR15615">
    <property type="match status" value="1"/>
</dbReference>
<feature type="compositionally biased region" description="Basic residues" evidence="1">
    <location>
        <begin position="360"/>
        <end position="371"/>
    </location>
</feature>
<feature type="region of interest" description="Disordered" evidence="1">
    <location>
        <begin position="19"/>
        <end position="51"/>
    </location>
</feature>
<dbReference type="EMBL" id="BPWL01000009">
    <property type="protein sequence ID" value="GJJ13839.1"/>
    <property type="molecule type" value="Genomic_DNA"/>
</dbReference>
<dbReference type="GO" id="GO:0016538">
    <property type="term" value="F:cyclin-dependent protein serine/threonine kinase regulator activity"/>
    <property type="evidence" value="ECO:0007669"/>
    <property type="project" value="TreeGrafter"/>
</dbReference>
<keyword evidence="4" id="KW-1185">Reference proteome</keyword>
<gene>
    <name evidence="3" type="ORF">Clacol_008096</name>
</gene>
<sequence>MSSLSSNLPISASFLPWCQKSSSATTTNSTTTSRRNSPLQLPPIQSFGQYPTPAIQWRDSDAFDSYESSPIADDNSSPPSPMDQSHPATPATNAMYPPSYLPRKEPSPSSSSLDSNSAAAPAANHWFWVGPHPSAQAIAEKTCEMICYFWFSNTLGAPKNSPHYREPIRSSRRSQQQRSNNSNNNSSYSPSEPPCGLSDATTAALQFTPSPQFVHFMQKLLQTTQVSQSVIVLSLHYIYRLKEENHFTNGKAGSEFRVAVVALMLANKFIDDNTYTNKTWSDVSGIELQEINKMEREFLRGVDFRLYVNTDTYKAWVKLLEGLVAIKERDQQQWHYSRRHDTTSLHAPIPRLSAPDCTTHHHHHHHHHQPRARSSSPLPSLKASYPFTFVAPNNSSSSGSEAIRSRARPPIPPPSVPGVKRPAIVAFSPTSLALQGGPSKRPISLNMSLVRPIQGPVSAGSAYPLTDFAKLSLNKSNNTTPSRLTPAKTKQQSTADNSQTLAAAYTLQDRIAGPDPQHLYYYTLASSPTHSESDNRVHKAFLRSHLPQTYQPPSSYLHPPAQIHHPIYTQSASASPVHPLPSCRYLPSYHHHPHNNHHQHHQHHYPQQHYMDSHGPSYASNNSNYSDSLALPPIRVRDSCDDDSSSSLSGSYSNLPSCQLPRQSNRVPVAPFANAGPPGVHWPSQYAQPHGYPHMRYSISQSHFAY</sequence>
<dbReference type="InterPro" id="IPR013922">
    <property type="entry name" value="Cyclin_PHO80-like"/>
</dbReference>
<reference evidence="3" key="1">
    <citation type="submission" date="2021-10" db="EMBL/GenBank/DDBJ databases">
        <title>De novo Genome Assembly of Clathrus columnatus (Basidiomycota, Fungi) Using Illumina and Nanopore Sequence Data.</title>
        <authorList>
            <person name="Ogiso-Tanaka E."/>
            <person name="Itagaki H."/>
            <person name="Hosoya T."/>
            <person name="Hosaka K."/>
        </authorList>
    </citation>
    <scope>NUCLEOTIDE SEQUENCE</scope>
    <source>
        <strain evidence="3">MO-923</strain>
    </source>
</reference>
<dbReference type="CDD" id="cd20557">
    <property type="entry name" value="CYCLIN_ScPCL1-like"/>
    <property type="match status" value="1"/>
</dbReference>
<organism evidence="3 4">
    <name type="scientific">Clathrus columnatus</name>
    <dbReference type="NCBI Taxonomy" id="1419009"/>
    <lineage>
        <taxon>Eukaryota</taxon>
        <taxon>Fungi</taxon>
        <taxon>Dikarya</taxon>
        <taxon>Basidiomycota</taxon>
        <taxon>Agaricomycotina</taxon>
        <taxon>Agaricomycetes</taxon>
        <taxon>Phallomycetidae</taxon>
        <taxon>Phallales</taxon>
        <taxon>Clathraceae</taxon>
        <taxon>Clathrus</taxon>
    </lineage>
</organism>
<proteinExistence type="predicted"/>
<feature type="compositionally biased region" description="Low complexity" evidence="1">
    <location>
        <begin position="173"/>
        <end position="187"/>
    </location>
</feature>
<evidence type="ECO:0000313" key="3">
    <source>
        <dbReference type="EMBL" id="GJJ13839.1"/>
    </source>
</evidence>
<dbReference type="PANTHER" id="PTHR15615:SF27">
    <property type="entry name" value="PHO85 CYCLIN CLG1"/>
    <property type="match status" value="1"/>
</dbReference>
<dbReference type="Pfam" id="PF08613">
    <property type="entry name" value="Cyclin"/>
    <property type="match status" value="1"/>
</dbReference>
<dbReference type="GO" id="GO:0000307">
    <property type="term" value="C:cyclin-dependent protein kinase holoenzyme complex"/>
    <property type="evidence" value="ECO:0007669"/>
    <property type="project" value="TreeGrafter"/>
</dbReference>
<feature type="region of interest" description="Disordered" evidence="1">
    <location>
        <begin position="588"/>
        <end position="660"/>
    </location>
</feature>
<feature type="compositionally biased region" description="Polar residues" evidence="1">
    <location>
        <begin position="74"/>
        <end position="92"/>
    </location>
</feature>
<feature type="compositionally biased region" description="Low complexity" evidence="1">
    <location>
        <begin position="617"/>
        <end position="631"/>
    </location>
</feature>
<feature type="domain" description="Cyclin-like" evidence="2">
    <location>
        <begin position="215"/>
        <end position="300"/>
    </location>
</feature>
<dbReference type="InterPro" id="IPR013763">
    <property type="entry name" value="Cyclin-like_dom"/>
</dbReference>
<dbReference type="Gene3D" id="1.10.472.10">
    <property type="entry name" value="Cyclin-like"/>
    <property type="match status" value="1"/>
</dbReference>
<feature type="region of interest" description="Disordered" evidence="1">
    <location>
        <begin position="161"/>
        <end position="199"/>
    </location>
</feature>
<name>A0AAV5AM95_9AGAM</name>
<dbReference type="SMART" id="SM00385">
    <property type="entry name" value="CYCLIN"/>
    <property type="match status" value="1"/>
</dbReference>
<dbReference type="Proteomes" id="UP001050691">
    <property type="component" value="Unassembled WGS sequence"/>
</dbReference>
<comment type="caution">
    <text evidence="3">The sequence shown here is derived from an EMBL/GenBank/DDBJ whole genome shotgun (WGS) entry which is preliminary data.</text>
</comment>
<dbReference type="AlphaFoldDB" id="A0AAV5AM95"/>
<evidence type="ECO:0000256" key="1">
    <source>
        <dbReference type="SAM" id="MobiDB-lite"/>
    </source>
</evidence>
<feature type="compositionally biased region" description="Basic residues" evidence="1">
    <location>
        <begin position="589"/>
        <end position="606"/>
    </location>
</feature>
<accession>A0AAV5AM95</accession>
<feature type="region of interest" description="Disordered" evidence="1">
    <location>
        <begin position="474"/>
        <end position="496"/>
    </location>
</feature>
<evidence type="ECO:0000313" key="4">
    <source>
        <dbReference type="Proteomes" id="UP001050691"/>
    </source>
</evidence>
<protein>
    <recommendedName>
        <fullName evidence="2">Cyclin-like domain-containing protein</fullName>
    </recommendedName>
</protein>
<dbReference type="GO" id="GO:0005634">
    <property type="term" value="C:nucleus"/>
    <property type="evidence" value="ECO:0007669"/>
    <property type="project" value="TreeGrafter"/>
</dbReference>
<feature type="compositionally biased region" description="Low complexity" evidence="1">
    <location>
        <begin position="21"/>
        <end position="37"/>
    </location>
</feature>
<evidence type="ECO:0000259" key="2">
    <source>
        <dbReference type="SMART" id="SM00385"/>
    </source>
</evidence>
<feature type="region of interest" description="Disordered" evidence="1">
    <location>
        <begin position="63"/>
        <end position="116"/>
    </location>
</feature>
<dbReference type="SUPFAM" id="SSF47954">
    <property type="entry name" value="Cyclin-like"/>
    <property type="match status" value="1"/>
</dbReference>